<name>A0A2G1QM16_9HYPH</name>
<dbReference type="OrthoDB" id="8117189at2"/>
<protein>
    <recommendedName>
        <fullName evidence="3">Lectin-like protein BA14k</fullName>
    </recommendedName>
</protein>
<evidence type="ECO:0000256" key="2">
    <source>
        <dbReference type="ARBA" id="ARBA00010270"/>
    </source>
</evidence>
<reference evidence="8 9" key="1">
    <citation type="submission" date="2017-10" db="EMBL/GenBank/DDBJ databases">
        <title>Sedimentibacterium mangrovi gen. nov., sp. nov., a novel member of family Phyllobacteriacea isolated from mangrove sediment.</title>
        <authorList>
            <person name="Liao H."/>
            <person name="Tian Y."/>
        </authorList>
    </citation>
    <scope>NUCLEOTIDE SEQUENCE [LARGE SCALE GENOMIC DNA]</scope>
    <source>
        <strain evidence="8 9">X9-2-2</strain>
    </source>
</reference>
<keyword evidence="4" id="KW-0472">Membrane</keyword>
<comment type="subcellular location">
    <subcellularLocation>
        <location evidence="1">Membrane</location>
        <topology evidence="1">Single-pass membrane protein</topology>
    </subcellularLocation>
</comment>
<evidence type="ECO:0000256" key="4">
    <source>
        <dbReference type="ARBA" id="ARBA00022475"/>
    </source>
</evidence>
<dbReference type="Pfam" id="PF07886">
    <property type="entry name" value="BA14K"/>
    <property type="match status" value="1"/>
</dbReference>
<accession>A0A2G1QM16</accession>
<keyword evidence="7" id="KW-0732">Signal</keyword>
<evidence type="ECO:0000256" key="3">
    <source>
        <dbReference type="ARBA" id="ARBA00020552"/>
    </source>
</evidence>
<evidence type="ECO:0000256" key="6">
    <source>
        <dbReference type="ARBA" id="ARBA00025321"/>
    </source>
</evidence>
<dbReference type="EMBL" id="PDVP01000007">
    <property type="protein sequence ID" value="PHP66575.1"/>
    <property type="molecule type" value="Genomic_DNA"/>
</dbReference>
<dbReference type="Proteomes" id="UP000221168">
    <property type="component" value="Unassembled WGS sequence"/>
</dbReference>
<evidence type="ECO:0000256" key="5">
    <source>
        <dbReference type="ARBA" id="ARBA00022734"/>
    </source>
</evidence>
<feature type="chain" id="PRO_5013699597" description="Lectin-like protein BA14k" evidence="7">
    <location>
        <begin position="30"/>
        <end position="171"/>
    </location>
</feature>
<sequence length="171" mass="20087">MKRIFRFFIPGAVGLLCAVAATMAGPAAAASSADTVAAPPKLATGGATILPEQATAKPDIQLAQGRNSEFRHTYRRSRHWHRRPNYDLRQRAPRHWRRLPRRHWRYPPPRHWRRLPPPPYWVYPVPVPGWYYDDDEPPYCNYRACARAYRSFRARDCTYQPYHGPRRYCTK</sequence>
<dbReference type="GO" id="GO:0030246">
    <property type="term" value="F:carbohydrate binding"/>
    <property type="evidence" value="ECO:0007669"/>
    <property type="project" value="UniProtKB-KW"/>
</dbReference>
<evidence type="ECO:0000256" key="7">
    <source>
        <dbReference type="SAM" id="SignalP"/>
    </source>
</evidence>
<dbReference type="GO" id="GO:0016020">
    <property type="term" value="C:membrane"/>
    <property type="evidence" value="ECO:0007669"/>
    <property type="project" value="UniProtKB-SubCell"/>
</dbReference>
<keyword evidence="5" id="KW-0430">Lectin</keyword>
<keyword evidence="4" id="KW-1003">Cell membrane</keyword>
<gene>
    <name evidence="8" type="ORF">CSC94_12875</name>
</gene>
<feature type="signal peptide" evidence="7">
    <location>
        <begin position="1"/>
        <end position="29"/>
    </location>
</feature>
<organism evidence="8 9">
    <name type="scientific">Zhengella mangrovi</name>
    <dbReference type="NCBI Taxonomy" id="1982044"/>
    <lineage>
        <taxon>Bacteria</taxon>
        <taxon>Pseudomonadati</taxon>
        <taxon>Pseudomonadota</taxon>
        <taxon>Alphaproteobacteria</taxon>
        <taxon>Hyphomicrobiales</taxon>
        <taxon>Notoacmeibacteraceae</taxon>
        <taxon>Zhengella</taxon>
    </lineage>
</organism>
<comment type="caution">
    <text evidence="8">The sequence shown here is derived from an EMBL/GenBank/DDBJ whole genome shotgun (WGS) entry which is preliminary data.</text>
</comment>
<comment type="function">
    <text evidence="6">Has immunoglobulin-binding and hemagglutination properties, and can bind to mannose. Essential for virulence. May be involved in LPS biosynthesis or polysaccharide transport.</text>
</comment>
<evidence type="ECO:0000256" key="1">
    <source>
        <dbReference type="ARBA" id="ARBA00004167"/>
    </source>
</evidence>
<keyword evidence="9" id="KW-1185">Reference proteome</keyword>
<proteinExistence type="inferred from homology"/>
<comment type="similarity">
    <text evidence="2">Belongs to the BA14k family.</text>
</comment>
<evidence type="ECO:0000313" key="9">
    <source>
        <dbReference type="Proteomes" id="UP000221168"/>
    </source>
</evidence>
<dbReference type="InterPro" id="IPR012413">
    <property type="entry name" value="BA14K"/>
</dbReference>
<dbReference type="AlphaFoldDB" id="A0A2G1QM16"/>
<evidence type="ECO:0000313" key="8">
    <source>
        <dbReference type="EMBL" id="PHP66575.1"/>
    </source>
</evidence>